<keyword evidence="5" id="KW-0548">Nucleotidyltransferase</keyword>
<dbReference type="SMART" id="SM00267">
    <property type="entry name" value="GGDEF"/>
    <property type="match status" value="1"/>
</dbReference>
<keyword evidence="3" id="KW-0812">Transmembrane</keyword>
<dbReference type="InterPro" id="IPR050469">
    <property type="entry name" value="Diguanylate_Cyclase"/>
</dbReference>
<dbReference type="GO" id="GO:0052621">
    <property type="term" value="F:diguanylate cyclase activity"/>
    <property type="evidence" value="ECO:0007669"/>
    <property type="project" value="UniProtKB-EC"/>
</dbReference>
<dbReference type="InterPro" id="IPR029787">
    <property type="entry name" value="Nucleotide_cyclase"/>
</dbReference>
<dbReference type="NCBIfam" id="TIGR00254">
    <property type="entry name" value="GGDEF"/>
    <property type="match status" value="1"/>
</dbReference>
<accession>A0ABU9FRH3</accession>
<feature type="transmembrane region" description="Helical" evidence="3">
    <location>
        <begin position="63"/>
        <end position="82"/>
    </location>
</feature>
<sequence length="376" mass="42345">MKKIGWMGEFIDPVMELTFRKSEWNGFRKRMIFASLVGGTAYFLAIIGDFLTITSEPMFRNLLIMRSSVLLIALAVSLLGILHKKHTRALNIGVCVLLFSVLFGESGELAIKGEIMDYVGIPAMPVLILLFYLSFPPRFIWILAVCLIGCATFSITSILLGHASPEYIYTTLLYFIVVNVFGAYVYLQFSIMRRREYSSLEELKRNAEIDGLTQIYNRRKVLALGDDDIDNANNCGHEYSIIMIDVDNFKSVNDTYGHAVGDEVLLDVARRCRNALRDDDILGRFGGEEFVVFLPQTNLNDAFIIGERLRSEISDTPFKTTKTSLLITISLGVAALTKAKETPRKLLEMADQALYTAKETGKNKIVNNRPLVRPYC</sequence>
<keyword evidence="3" id="KW-1133">Transmembrane helix</keyword>
<dbReference type="RefSeq" id="WP_017073942.1">
    <property type="nucleotide sequence ID" value="NZ_JBANDX010000004.1"/>
</dbReference>
<dbReference type="PROSITE" id="PS50887">
    <property type="entry name" value="GGDEF"/>
    <property type="match status" value="1"/>
</dbReference>
<name>A0ABU9FRH3_9VIBR</name>
<evidence type="ECO:0000259" key="4">
    <source>
        <dbReference type="PROSITE" id="PS50887"/>
    </source>
</evidence>
<keyword evidence="5" id="KW-0808">Transferase</keyword>
<evidence type="ECO:0000256" key="2">
    <source>
        <dbReference type="ARBA" id="ARBA00034247"/>
    </source>
</evidence>
<evidence type="ECO:0000313" key="5">
    <source>
        <dbReference type="EMBL" id="MEL0608248.1"/>
    </source>
</evidence>
<feature type="transmembrane region" description="Helical" evidence="3">
    <location>
        <begin position="115"/>
        <end position="133"/>
    </location>
</feature>
<dbReference type="PANTHER" id="PTHR45138">
    <property type="entry name" value="REGULATORY COMPONENTS OF SENSORY TRANSDUCTION SYSTEM"/>
    <property type="match status" value="1"/>
</dbReference>
<dbReference type="Proteomes" id="UP001377160">
    <property type="component" value="Unassembled WGS sequence"/>
</dbReference>
<feature type="transmembrane region" description="Helical" evidence="3">
    <location>
        <begin position="167"/>
        <end position="187"/>
    </location>
</feature>
<evidence type="ECO:0000256" key="3">
    <source>
        <dbReference type="SAM" id="Phobius"/>
    </source>
</evidence>
<comment type="caution">
    <text evidence="5">The sequence shown here is derived from an EMBL/GenBank/DDBJ whole genome shotgun (WGS) entry which is preliminary data.</text>
</comment>
<dbReference type="EC" id="2.7.7.65" evidence="1"/>
<protein>
    <recommendedName>
        <fullName evidence="1">diguanylate cyclase</fullName>
        <ecNumber evidence="1">2.7.7.65</ecNumber>
    </recommendedName>
</protein>
<feature type="domain" description="GGDEF" evidence="4">
    <location>
        <begin position="237"/>
        <end position="370"/>
    </location>
</feature>
<dbReference type="PANTHER" id="PTHR45138:SF9">
    <property type="entry name" value="DIGUANYLATE CYCLASE DGCM-RELATED"/>
    <property type="match status" value="1"/>
</dbReference>
<proteinExistence type="predicted"/>
<evidence type="ECO:0000313" key="6">
    <source>
        <dbReference type="Proteomes" id="UP001377160"/>
    </source>
</evidence>
<organism evidence="5 6">
    <name type="scientific">Vibrio echinoideorum</name>
    <dbReference type="NCBI Taxonomy" id="2100116"/>
    <lineage>
        <taxon>Bacteria</taxon>
        <taxon>Pseudomonadati</taxon>
        <taxon>Pseudomonadota</taxon>
        <taxon>Gammaproteobacteria</taxon>
        <taxon>Vibrionales</taxon>
        <taxon>Vibrionaceae</taxon>
        <taxon>Vibrio</taxon>
    </lineage>
</organism>
<dbReference type="Pfam" id="PF00990">
    <property type="entry name" value="GGDEF"/>
    <property type="match status" value="1"/>
</dbReference>
<dbReference type="InterPro" id="IPR000160">
    <property type="entry name" value="GGDEF_dom"/>
</dbReference>
<reference evidence="5 6" key="1">
    <citation type="submission" date="2024-02" db="EMBL/GenBank/DDBJ databases">
        <title>Bacteria isolated from the canopy kelp, Nereocystis luetkeana.</title>
        <authorList>
            <person name="Pfister C.A."/>
            <person name="Younker I.T."/>
            <person name="Light S.H."/>
        </authorList>
    </citation>
    <scope>NUCLEOTIDE SEQUENCE [LARGE SCALE GENOMIC DNA]</scope>
    <source>
        <strain evidence="5 6">TI.1.15</strain>
    </source>
</reference>
<evidence type="ECO:0000256" key="1">
    <source>
        <dbReference type="ARBA" id="ARBA00012528"/>
    </source>
</evidence>
<feature type="transmembrane region" description="Helical" evidence="3">
    <location>
        <begin position="31"/>
        <end position="51"/>
    </location>
</feature>
<dbReference type="Gene3D" id="3.30.70.270">
    <property type="match status" value="1"/>
</dbReference>
<comment type="catalytic activity">
    <reaction evidence="2">
        <text>2 GTP = 3',3'-c-di-GMP + 2 diphosphate</text>
        <dbReference type="Rhea" id="RHEA:24898"/>
        <dbReference type="ChEBI" id="CHEBI:33019"/>
        <dbReference type="ChEBI" id="CHEBI:37565"/>
        <dbReference type="ChEBI" id="CHEBI:58805"/>
        <dbReference type="EC" id="2.7.7.65"/>
    </reaction>
</comment>
<dbReference type="EMBL" id="JBANDX010000004">
    <property type="protein sequence ID" value="MEL0608248.1"/>
    <property type="molecule type" value="Genomic_DNA"/>
</dbReference>
<feature type="transmembrane region" description="Helical" evidence="3">
    <location>
        <begin position="140"/>
        <end position="161"/>
    </location>
</feature>
<dbReference type="InterPro" id="IPR043128">
    <property type="entry name" value="Rev_trsase/Diguanyl_cyclase"/>
</dbReference>
<keyword evidence="3" id="KW-0472">Membrane</keyword>
<dbReference type="CDD" id="cd01949">
    <property type="entry name" value="GGDEF"/>
    <property type="match status" value="1"/>
</dbReference>
<feature type="transmembrane region" description="Helical" evidence="3">
    <location>
        <begin position="89"/>
        <end position="109"/>
    </location>
</feature>
<dbReference type="SUPFAM" id="SSF55073">
    <property type="entry name" value="Nucleotide cyclase"/>
    <property type="match status" value="1"/>
</dbReference>
<gene>
    <name evidence="5" type="ORF">V8Z71_07985</name>
</gene>
<keyword evidence="6" id="KW-1185">Reference proteome</keyword>